<evidence type="ECO:0000313" key="6">
    <source>
        <dbReference type="Proteomes" id="UP000234530"/>
    </source>
</evidence>
<dbReference type="SMART" id="SM00342">
    <property type="entry name" value="HTH_ARAC"/>
    <property type="match status" value="1"/>
</dbReference>
<name>A0A2H5EVQ6_9RHOB</name>
<dbReference type="InterPro" id="IPR018060">
    <property type="entry name" value="HTH_AraC"/>
</dbReference>
<dbReference type="GO" id="GO:0000976">
    <property type="term" value="F:transcription cis-regulatory region binding"/>
    <property type="evidence" value="ECO:0007669"/>
    <property type="project" value="TreeGrafter"/>
</dbReference>
<sequence length="330" mass="36146">MDSPWIISGPLTAVEAITTGGVASDCRSDGTMPLRDFVASLERMASGLVDPAAIWRAGEVMDLAHLSAVGVAVGAAPTLGAALRCFVSYFGTVQSATSLDLEQDGDLVRVRYRVLDEDIWPRAADAQLTLGLVAGMVRRFAPDADRVLAAQLEDSDCRSARAISAHLARPIRGGTYNALIFPARLMDRSPRRVETEPPTDFRDAIQALDQHLRKVRVNQPVSDRVIDLLLRRMGQEAADQDAIARAMGMSRRTLRRKLEGENSSFHELNEICRRNIGRALLTRSELPMIEIALRLGYSDHTAFSRAFSRWFGMSPRDIRKAAGSGSSVTT</sequence>
<keyword evidence="1" id="KW-0805">Transcription regulation</keyword>
<gene>
    <name evidence="5" type="ORF">CX676_03745</name>
</gene>
<dbReference type="Gene3D" id="1.10.10.60">
    <property type="entry name" value="Homeodomain-like"/>
    <property type="match status" value="1"/>
</dbReference>
<dbReference type="AlphaFoldDB" id="A0A2H5EVQ6"/>
<keyword evidence="3" id="KW-0804">Transcription</keyword>
<keyword evidence="6" id="KW-1185">Reference proteome</keyword>
<proteinExistence type="predicted"/>
<reference evidence="5 6" key="1">
    <citation type="journal article" date="2013" name="Antonie Van Leeuwenhoek">
        <title>Paracoccus zhejiangensis sp. nov., isolated from activated sludge in wastewater-treatment system.</title>
        <authorList>
            <person name="Wu Z.G."/>
            <person name="Zhang D.F."/>
            <person name="Liu Y.L."/>
            <person name="Wang F."/>
            <person name="Jiang X."/>
            <person name="Li C."/>
            <person name="Li S.P."/>
            <person name="Hong Q."/>
            <person name="Li W.J."/>
        </authorList>
    </citation>
    <scope>NUCLEOTIDE SEQUENCE [LARGE SCALE GENOMIC DNA]</scope>
    <source>
        <strain evidence="5 6">J6</strain>
    </source>
</reference>
<dbReference type="GO" id="GO:0003700">
    <property type="term" value="F:DNA-binding transcription factor activity"/>
    <property type="evidence" value="ECO:0007669"/>
    <property type="project" value="InterPro"/>
</dbReference>
<dbReference type="InterPro" id="IPR020449">
    <property type="entry name" value="Tscrpt_reg_AraC-type_HTH"/>
</dbReference>
<evidence type="ECO:0000256" key="3">
    <source>
        <dbReference type="ARBA" id="ARBA00023163"/>
    </source>
</evidence>
<dbReference type="InterPro" id="IPR032687">
    <property type="entry name" value="AraC-type_N"/>
</dbReference>
<protein>
    <submittedName>
        <fullName evidence="5">AraC family transcriptional regulator</fullName>
    </submittedName>
</protein>
<dbReference type="KEGG" id="pzh:CX676_03745"/>
<evidence type="ECO:0000313" key="5">
    <source>
        <dbReference type="EMBL" id="AUH63381.1"/>
    </source>
</evidence>
<dbReference type="OrthoDB" id="9805730at2"/>
<accession>A0A2H5EVQ6</accession>
<dbReference type="Pfam" id="PF12833">
    <property type="entry name" value="HTH_18"/>
    <property type="match status" value="1"/>
</dbReference>
<dbReference type="Proteomes" id="UP000234530">
    <property type="component" value="Chromosome"/>
</dbReference>
<dbReference type="PANTHER" id="PTHR47894:SF4">
    <property type="entry name" value="HTH-TYPE TRANSCRIPTIONAL REGULATOR GADX"/>
    <property type="match status" value="1"/>
</dbReference>
<evidence type="ECO:0000256" key="2">
    <source>
        <dbReference type="ARBA" id="ARBA00023125"/>
    </source>
</evidence>
<evidence type="ECO:0000256" key="1">
    <source>
        <dbReference type="ARBA" id="ARBA00023015"/>
    </source>
</evidence>
<dbReference type="SUPFAM" id="SSF46689">
    <property type="entry name" value="Homeodomain-like"/>
    <property type="match status" value="1"/>
</dbReference>
<dbReference type="EMBL" id="CP025430">
    <property type="protein sequence ID" value="AUH63381.1"/>
    <property type="molecule type" value="Genomic_DNA"/>
</dbReference>
<dbReference type="GO" id="GO:0005829">
    <property type="term" value="C:cytosol"/>
    <property type="evidence" value="ECO:0007669"/>
    <property type="project" value="TreeGrafter"/>
</dbReference>
<feature type="domain" description="HTH araC/xylS-type" evidence="4">
    <location>
        <begin position="223"/>
        <end position="321"/>
    </location>
</feature>
<dbReference type="RefSeq" id="WP_101751423.1">
    <property type="nucleotide sequence ID" value="NZ_CP025430.1"/>
</dbReference>
<dbReference type="PRINTS" id="PR00032">
    <property type="entry name" value="HTHARAC"/>
</dbReference>
<evidence type="ECO:0000259" key="4">
    <source>
        <dbReference type="PROSITE" id="PS01124"/>
    </source>
</evidence>
<dbReference type="InterPro" id="IPR009057">
    <property type="entry name" value="Homeodomain-like_sf"/>
</dbReference>
<keyword evidence="2" id="KW-0238">DNA-binding</keyword>
<dbReference type="PANTHER" id="PTHR47894">
    <property type="entry name" value="HTH-TYPE TRANSCRIPTIONAL REGULATOR GADX"/>
    <property type="match status" value="1"/>
</dbReference>
<dbReference type="PROSITE" id="PS01124">
    <property type="entry name" value="HTH_ARAC_FAMILY_2"/>
    <property type="match status" value="1"/>
</dbReference>
<organism evidence="5 6">
    <name type="scientific">Paracoccus zhejiangensis</name>
    <dbReference type="NCBI Taxonomy" id="1077935"/>
    <lineage>
        <taxon>Bacteria</taxon>
        <taxon>Pseudomonadati</taxon>
        <taxon>Pseudomonadota</taxon>
        <taxon>Alphaproteobacteria</taxon>
        <taxon>Rhodobacterales</taxon>
        <taxon>Paracoccaceae</taxon>
        <taxon>Paracoccus</taxon>
    </lineage>
</organism>
<dbReference type="Pfam" id="PF12625">
    <property type="entry name" value="Arabinose_bd"/>
    <property type="match status" value="1"/>
</dbReference>